<dbReference type="AlphaFoldDB" id="A0A4U5NTQ5"/>
<proteinExistence type="predicted"/>
<accession>A0A4U5NTQ5</accession>
<reference evidence="2 3" key="2">
    <citation type="journal article" date="2019" name="G3 (Bethesda)">
        <title>Hybrid Assembly of the Genome of the Entomopathogenic Nematode Steinernema carpocapsae Identifies the X-Chromosome.</title>
        <authorList>
            <person name="Serra L."/>
            <person name="Macchietto M."/>
            <person name="Macias-Munoz A."/>
            <person name="McGill C.J."/>
            <person name="Rodriguez I.M."/>
            <person name="Rodriguez B."/>
            <person name="Murad R."/>
            <person name="Mortazavi A."/>
        </authorList>
    </citation>
    <scope>NUCLEOTIDE SEQUENCE [LARGE SCALE GENOMIC DNA]</scope>
    <source>
        <strain evidence="2 3">ALL</strain>
    </source>
</reference>
<reference evidence="2 3" key="1">
    <citation type="journal article" date="2015" name="Genome Biol.">
        <title>Comparative genomics of Steinernema reveals deeply conserved gene regulatory networks.</title>
        <authorList>
            <person name="Dillman A.R."/>
            <person name="Macchietto M."/>
            <person name="Porter C.F."/>
            <person name="Rogers A."/>
            <person name="Williams B."/>
            <person name="Antoshechkin I."/>
            <person name="Lee M.M."/>
            <person name="Goodwin Z."/>
            <person name="Lu X."/>
            <person name="Lewis E.E."/>
            <person name="Goodrich-Blair H."/>
            <person name="Stock S.P."/>
            <person name="Adams B.J."/>
            <person name="Sternberg P.W."/>
            <person name="Mortazavi A."/>
        </authorList>
    </citation>
    <scope>NUCLEOTIDE SEQUENCE [LARGE SCALE GENOMIC DNA]</scope>
    <source>
        <strain evidence="2 3">ALL</strain>
    </source>
</reference>
<organism evidence="2 3">
    <name type="scientific">Steinernema carpocapsae</name>
    <name type="common">Entomopathogenic nematode</name>
    <dbReference type="NCBI Taxonomy" id="34508"/>
    <lineage>
        <taxon>Eukaryota</taxon>
        <taxon>Metazoa</taxon>
        <taxon>Ecdysozoa</taxon>
        <taxon>Nematoda</taxon>
        <taxon>Chromadorea</taxon>
        <taxon>Rhabditida</taxon>
        <taxon>Tylenchina</taxon>
        <taxon>Panagrolaimomorpha</taxon>
        <taxon>Strongyloidoidea</taxon>
        <taxon>Steinernematidae</taxon>
        <taxon>Steinernema</taxon>
    </lineage>
</organism>
<protein>
    <submittedName>
        <fullName evidence="2">Uncharacterized protein</fullName>
    </submittedName>
</protein>
<comment type="caution">
    <text evidence="2">The sequence shown here is derived from an EMBL/GenBank/DDBJ whole genome shotgun (WGS) entry which is preliminary data.</text>
</comment>
<evidence type="ECO:0000313" key="3">
    <source>
        <dbReference type="Proteomes" id="UP000298663"/>
    </source>
</evidence>
<feature type="region of interest" description="Disordered" evidence="1">
    <location>
        <begin position="36"/>
        <end position="74"/>
    </location>
</feature>
<evidence type="ECO:0000256" key="1">
    <source>
        <dbReference type="SAM" id="MobiDB-lite"/>
    </source>
</evidence>
<keyword evidence="3" id="KW-1185">Reference proteome</keyword>
<evidence type="ECO:0000313" key="2">
    <source>
        <dbReference type="EMBL" id="TKR86511.1"/>
    </source>
</evidence>
<dbReference type="EMBL" id="AZBU02000003">
    <property type="protein sequence ID" value="TKR86511.1"/>
    <property type="molecule type" value="Genomic_DNA"/>
</dbReference>
<dbReference type="Proteomes" id="UP000298663">
    <property type="component" value="Unassembled WGS sequence"/>
</dbReference>
<name>A0A4U5NTQ5_STECR</name>
<sequence length="74" mass="7953">MPFSSDRSRSSTRVDFIKWDLSASEAFLPVSVLDSEKSGSDSRRYQFTSKKRASKGASKAQADCGGSATGLRAS</sequence>
<gene>
    <name evidence="2" type="ORF">L596_011092</name>
</gene>